<evidence type="ECO:0000313" key="2">
    <source>
        <dbReference type="Proteomes" id="UP000515211"/>
    </source>
</evidence>
<feature type="compositionally biased region" description="Polar residues" evidence="1">
    <location>
        <begin position="21"/>
        <end position="30"/>
    </location>
</feature>
<protein>
    <submittedName>
        <fullName evidence="3">Uncharacterized protein LOC127742374</fullName>
    </submittedName>
</protein>
<sequence>MCISIRNLDGSRIVYPRQHTRSNSTGSTLISMDPRRPGALSRDMFRTGDVIPPFALRNTHPLSLVRGNTNGSPEYRTNSLGCPIYFASTAFHEGPVSQVDIGSLRRPQSPPVAQDSGSFSERIRR</sequence>
<accession>A0A9C6THR5</accession>
<dbReference type="RefSeq" id="XP_052110814.1">
    <property type="nucleotide sequence ID" value="XM_052254854.1"/>
</dbReference>
<gene>
    <name evidence="3" type="primary">LOC127742374</name>
</gene>
<reference evidence="3" key="2">
    <citation type="submission" date="2025-08" db="UniProtKB">
        <authorList>
            <consortium name="RefSeq"/>
        </authorList>
    </citation>
    <scope>IDENTIFICATION</scope>
    <source>
        <tissue evidence="3">Whole plant</tissue>
    </source>
</reference>
<keyword evidence="2" id="KW-1185">Reference proteome</keyword>
<name>A0A9C6THR5_ARADU</name>
<organism evidence="2 3">
    <name type="scientific">Arachis duranensis</name>
    <name type="common">Wild peanut</name>
    <dbReference type="NCBI Taxonomy" id="130453"/>
    <lineage>
        <taxon>Eukaryota</taxon>
        <taxon>Viridiplantae</taxon>
        <taxon>Streptophyta</taxon>
        <taxon>Embryophyta</taxon>
        <taxon>Tracheophyta</taxon>
        <taxon>Spermatophyta</taxon>
        <taxon>Magnoliopsida</taxon>
        <taxon>eudicotyledons</taxon>
        <taxon>Gunneridae</taxon>
        <taxon>Pentapetalae</taxon>
        <taxon>rosids</taxon>
        <taxon>fabids</taxon>
        <taxon>Fabales</taxon>
        <taxon>Fabaceae</taxon>
        <taxon>Papilionoideae</taxon>
        <taxon>50 kb inversion clade</taxon>
        <taxon>dalbergioids sensu lato</taxon>
        <taxon>Dalbergieae</taxon>
        <taxon>Pterocarpus clade</taxon>
        <taxon>Arachis</taxon>
    </lineage>
</organism>
<feature type="region of interest" description="Disordered" evidence="1">
    <location>
        <begin position="101"/>
        <end position="125"/>
    </location>
</feature>
<evidence type="ECO:0000313" key="3">
    <source>
        <dbReference type="RefSeq" id="XP_052110814.1"/>
    </source>
</evidence>
<reference evidence="2" key="1">
    <citation type="journal article" date="2016" name="Nat. Genet.">
        <title>The genome sequences of Arachis duranensis and Arachis ipaensis, the diploid ancestors of cultivated peanut.</title>
        <authorList>
            <person name="Bertioli D.J."/>
            <person name="Cannon S.B."/>
            <person name="Froenicke L."/>
            <person name="Huang G."/>
            <person name="Farmer A.D."/>
            <person name="Cannon E.K."/>
            <person name="Liu X."/>
            <person name="Gao D."/>
            <person name="Clevenger J."/>
            <person name="Dash S."/>
            <person name="Ren L."/>
            <person name="Moretzsohn M.C."/>
            <person name="Shirasawa K."/>
            <person name="Huang W."/>
            <person name="Vidigal B."/>
            <person name="Abernathy B."/>
            <person name="Chu Y."/>
            <person name="Niederhuth C.E."/>
            <person name="Umale P."/>
            <person name="Araujo A.C."/>
            <person name="Kozik A."/>
            <person name="Kim K.D."/>
            <person name="Burow M.D."/>
            <person name="Varshney R.K."/>
            <person name="Wang X."/>
            <person name="Zhang X."/>
            <person name="Barkley N."/>
            <person name="Guimaraes P.M."/>
            <person name="Isobe S."/>
            <person name="Guo B."/>
            <person name="Liao B."/>
            <person name="Stalker H.T."/>
            <person name="Schmitz R.J."/>
            <person name="Scheffler B.E."/>
            <person name="Leal-Bertioli S.C."/>
            <person name="Xun X."/>
            <person name="Jackson S.A."/>
            <person name="Michelmore R."/>
            <person name="Ozias-Akins P."/>
        </authorList>
    </citation>
    <scope>NUCLEOTIDE SEQUENCE [LARGE SCALE GENOMIC DNA]</scope>
    <source>
        <strain evidence="2">cv. V14167</strain>
    </source>
</reference>
<feature type="region of interest" description="Disordered" evidence="1">
    <location>
        <begin position="18"/>
        <end position="43"/>
    </location>
</feature>
<proteinExistence type="predicted"/>
<evidence type="ECO:0000256" key="1">
    <source>
        <dbReference type="SAM" id="MobiDB-lite"/>
    </source>
</evidence>
<dbReference type="Proteomes" id="UP000515211">
    <property type="component" value="Chromosome 10"/>
</dbReference>
<dbReference type="GeneID" id="127742374"/>
<dbReference type="AlphaFoldDB" id="A0A9C6THR5"/>
<dbReference type="KEGG" id="adu:127742374"/>